<keyword evidence="3 7" id="KW-0812">Transmembrane</keyword>
<keyword evidence="4 7" id="KW-1133">Transmembrane helix</keyword>
<evidence type="ECO:0000256" key="6">
    <source>
        <dbReference type="ARBA" id="ARBA00038076"/>
    </source>
</evidence>
<name>A0ABW4VG57_9MICO</name>
<feature type="transmembrane region" description="Helical" evidence="7">
    <location>
        <begin position="456"/>
        <end position="483"/>
    </location>
</feature>
<feature type="transmembrane region" description="Helical" evidence="7">
    <location>
        <begin position="385"/>
        <end position="404"/>
    </location>
</feature>
<feature type="domain" description="ABC3 transporter permease C-terminal" evidence="8">
    <location>
        <begin position="782"/>
        <end position="897"/>
    </location>
</feature>
<sequence length="908" mass="93483">MSRILDRLPAQWRLGLRLARREARQHVGRTTLVAVMVGLPVLAGTTALTALESSKDSPESVRVESLGPDLQASLVYRGVGQVRQTFDATNATWSSGVEPEETPTRAEHEAELTEVLPPGDRLVPVETAHVVLHGPELHLTSRMAQTDLTDADVLAAFKLREGAAPGPGEIAVSRGVAEQIGVEIGDTVEVEVRGGGGTEARRVSGLLARHLPKDAGAVVLTDPADVSPTLRDVPGWGEVGWFVSGPTPVTWDDVLRLNEHGAAVISQEVLTNLPPQEAETLFRPGVGVAASELALGGAVTIIALLEGILIVGPAFAVSARRQERSLAVAAAQGASPSTLRVLAMAPAVVIGLGASVLAALAGIAVAAVPVWYYEFAALVVPWPRIAGMVLLGLVVAVAAAWLPARAAARLDIVATLSGRRRTRKVTGWVATFGIMLAGAGLAGAFAATANNGDGTILAWCLVAAEIGLVMTTGAIVAGLARISGRLPLSARFALRDAARHRARTSPAIAAVLVAVAGATAGLIHLASDAQYRERVYRPISTPGTTVVHTTGSAIPLDTQRPAIEATIRDTLPEVTTITPVSVFAEPTADTTVMVMVIDPDGAGFGHGTDGLGAPVVDDGDLVPLLGLTGETADAAVSALREGRAVVPRGTTASDGTVQLDIQVYTADRAELGHTSEDRTVRVPATEIGDGLEAVPNLPIFPPTLLGELGGEERVERLVVETGTVPTPAQEETLADRLGELVVPQDPGPTGSAPGSAGDDAAFVTARTERGQDSTWQTVSALIIAAIAAVVALTVTWLAAGLAAAEARPDLATLEAVGAAPRTRRTVVAAQAGAIAVVGTVLGLGIGGVLGVALVRLLRSWEMASTAGAWTVAVPWPWLVGLAAALPVLAIAAAWLAARPRPLLSRRLA</sequence>
<feature type="transmembrane region" description="Helical" evidence="7">
    <location>
        <begin position="874"/>
        <end position="897"/>
    </location>
</feature>
<dbReference type="PANTHER" id="PTHR30572:SF4">
    <property type="entry name" value="ABC TRANSPORTER PERMEASE YTRF"/>
    <property type="match status" value="1"/>
</dbReference>
<feature type="transmembrane region" description="Helical" evidence="7">
    <location>
        <begin position="293"/>
        <end position="317"/>
    </location>
</feature>
<evidence type="ECO:0000256" key="2">
    <source>
        <dbReference type="ARBA" id="ARBA00022475"/>
    </source>
</evidence>
<comment type="caution">
    <text evidence="9">The sequence shown here is derived from an EMBL/GenBank/DDBJ whole genome shotgun (WGS) entry which is preliminary data.</text>
</comment>
<feature type="domain" description="ABC3 transporter permease C-terminal" evidence="8">
    <location>
        <begin position="299"/>
        <end position="411"/>
    </location>
</feature>
<evidence type="ECO:0000256" key="7">
    <source>
        <dbReference type="SAM" id="Phobius"/>
    </source>
</evidence>
<dbReference type="PANTHER" id="PTHR30572">
    <property type="entry name" value="MEMBRANE COMPONENT OF TRANSPORTER-RELATED"/>
    <property type="match status" value="1"/>
</dbReference>
<evidence type="ECO:0000256" key="1">
    <source>
        <dbReference type="ARBA" id="ARBA00004651"/>
    </source>
</evidence>
<dbReference type="Pfam" id="PF02687">
    <property type="entry name" value="FtsX"/>
    <property type="match status" value="2"/>
</dbReference>
<evidence type="ECO:0000256" key="5">
    <source>
        <dbReference type="ARBA" id="ARBA00023136"/>
    </source>
</evidence>
<evidence type="ECO:0000259" key="8">
    <source>
        <dbReference type="Pfam" id="PF02687"/>
    </source>
</evidence>
<evidence type="ECO:0000313" key="10">
    <source>
        <dbReference type="Proteomes" id="UP001597338"/>
    </source>
</evidence>
<evidence type="ECO:0000256" key="4">
    <source>
        <dbReference type="ARBA" id="ARBA00022989"/>
    </source>
</evidence>
<feature type="transmembrane region" description="Helical" evidence="7">
    <location>
        <begin position="778"/>
        <end position="804"/>
    </location>
</feature>
<dbReference type="InterPro" id="IPR050250">
    <property type="entry name" value="Macrolide_Exporter_MacB"/>
</dbReference>
<keyword evidence="10" id="KW-1185">Reference proteome</keyword>
<feature type="transmembrane region" description="Helical" evidence="7">
    <location>
        <begin position="425"/>
        <end position="450"/>
    </location>
</feature>
<dbReference type="RefSeq" id="WP_377200008.1">
    <property type="nucleotide sequence ID" value="NZ_JBHUHF010000001.1"/>
</dbReference>
<evidence type="ECO:0000313" key="9">
    <source>
        <dbReference type="EMBL" id="MFD2028315.1"/>
    </source>
</evidence>
<feature type="transmembrane region" description="Helical" evidence="7">
    <location>
        <begin position="504"/>
        <end position="526"/>
    </location>
</feature>
<keyword evidence="2" id="KW-1003">Cell membrane</keyword>
<reference evidence="10" key="1">
    <citation type="journal article" date="2019" name="Int. J. Syst. Evol. Microbiol.">
        <title>The Global Catalogue of Microorganisms (GCM) 10K type strain sequencing project: providing services to taxonomists for standard genome sequencing and annotation.</title>
        <authorList>
            <consortium name="The Broad Institute Genomics Platform"/>
            <consortium name="The Broad Institute Genome Sequencing Center for Infectious Disease"/>
            <person name="Wu L."/>
            <person name="Ma J."/>
        </authorList>
    </citation>
    <scope>NUCLEOTIDE SEQUENCE [LARGE SCALE GENOMIC DNA]</scope>
    <source>
        <strain evidence="10">CCM 7043</strain>
    </source>
</reference>
<accession>A0ABW4VG57</accession>
<keyword evidence="5 7" id="KW-0472">Membrane</keyword>
<proteinExistence type="inferred from homology"/>
<dbReference type="Proteomes" id="UP001597338">
    <property type="component" value="Unassembled WGS sequence"/>
</dbReference>
<dbReference type="EMBL" id="JBHUHF010000001">
    <property type="protein sequence ID" value="MFD2028315.1"/>
    <property type="molecule type" value="Genomic_DNA"/>
</dbReference>
<feature type="transmembrane region" description="Helical" evidence="7">
    <location>
        <begin position="825"/>
        <end position="854"/>
    </location>
</feature>
<dbReference type="InterPro" id="IPR003838">
    <property type="entry name" value="ABC3_permease_C"/>
</dbReference>
<evidence type="ECO:0000256" key="3">
    <source>
        <dbReference type="ARBA" id="ARBA00022692"/>
    </source>
</evidence>
<comment type="subcellular location">
    <subcellularLocation>
        <location evidence="1">Cell membrane</location>
        <topology evidence="1">Multi-pass membrane protein</topology>
    </subcellularLocation>
</comment>
<gene>
    <name evidence="9" type="ORF">ACFSL2_22660</name>
</gene>
<feature type="transmembrane region" description="Helical" evidence="7">
    <location>
        <begin position="347"/>
        <end position="373"/>
    </location>
</feature>
<protein>
    <submittedName>
        <fullName evidence="9">FtsX-like permease family protein</fullName>
    </submittedName>
</protein>
<comment type="similarity">
    <text evidence="6">Belongs to the ABC-4 integral membrane protein family.</text>
</comment>
<organism evidence="9 10">
    <name type="scientific">Promicromonospora aerolata</name>
    <dbReference type="NCBI Taxonomy" id="195749"/>
    <lineage>
        <taxon>Bacteria</taxon>
        <taxon>Bacillati</taxon>
        <taxon>Actinomycetota</taxon>
        <taxon>Actinomycetes</taxon>
        <taxon>Micrococcales</taxon>
        <taxon>Promicromonosporaceae</taxon>
        <taxon>Promicromonospora</taxon>
    </lineage>
</organism>